<accession>A0A2T5UCW7</accession>
<reference evidence="5 6" key="1">
    <citation type="submission" date="2018-04" db="EMBL/GenBank/DDBJ databases">
        <title>Genomic Encyclopedia of Type Strains, Phase III (KMG-III): the genomes of soil and plant-associated and newly described type strains.</title>
        <authorList>
            <person name="Whitman W."/>
        </authorList>
    </citation>
    <scope>NUCLEOTIDE SEQUENCE [LARGE SCALE GENOMIC DNA]</scope>
    <source>
        <strain evidence="5 6">MA-olki</strain>
    </source>
</reference>
<keyword evidence="2" id="KW-0645">Protease</keyword>
<dbReference type="GeneID" id="91004923"/>
<gene>
    <name evidence="5" type="ORF">C8J25_101863</name>
</gene>
<evidence type="ECO:0000313" key="6">
    <source>
        <dbReference type="Proteomes" id="UP000244013"/>
    </source>
</evidence>
<dbReference type="NCBIfam" id="TIGR01543">
    <property type="entry name" value="proheadase_HK97"/>
    <property type="match status" value="1"/>
</dbReference>
<dbReference type="Proteomes" id="UP000244013">
    <property type="component" value="Unassembled WGS sequence"/>
</dbReference>
<keyword evidence="3" id="KW-0378">Hydrolase</keyword>
<name>A0A2T5UCW7_9SPHN</name>
<organism evidence="5 6">
    <name type="scientific">Sphingomonas faeni</name>
    <dbReference type="NCBI Taxonomy" id="185950"/>
    <lineage>
        <taxon>Bacteria</taxon>
        <taxon>Pseudomonadati</taxon>
        <taxon>Pseudomonadota</taxon>
        <taxon>Alphaproteobacteria</taxon>
        <taxon>Sphingomonadales</taxon>
        <taxon>Sphingomonadaceae</taxon>
        <taxon>Sphingomonas</taxon>
    </lineage>
</organism>
<evidence type="ECO:0000256" key="1">
    <source>
        <dbReference type="ARBA" id="ARBA00022612"/>
    </source>
</evidence>
<dbReference type="Pfam" id="PF04586">
    <property type="entry name" value="Peptidase_S78"/>
    <property type="match status" value="1"/>
</dbReference>
<protein>
    <recommendedName>
        <fullName evidence="4">Prohead serine protease domain-containing protein</fullName>
    </recommendedName>
</protein>
<dbReference type="InterPro" id="IPR054613">
    <property type="entry name" value="Peptidase_S78_dom"/>
</dbReference>
<comment type="caution">
    <text evidence="5">The sequence shown here is derived from an EMBL/GenBank/DDBJ whole genome shotgun (WGS) entry which is preliminary data.</text>
</comment>
<evidence type="ECO:0000256" key="3">
    <source>
        <dbReference type="ARBA" id="ARBA00022801"/>
    </source>
</evidence>
<dbReference type="GO" id="GO:0006508">
    <property type="term" value="P:proteolysis"/>
    <property type="evidence" value="ECO:0007669"/>
    <property type="project" value="UniProtKB-KW"/>
</dbReference>
<dbReference type="InterPro" id="IPR006433">
    <property type="entry name" value="Prohead_protease"/>
</dbReference>
<dbReference type="EMBL" id="QAYE01000001">
    <property type="protein sequence ID" value="PTW49355.1"/>
    <property type="molecule type" value="Genomic_DNA"/>
</dbReference>
<dbReference type="AlphaFoldDB" id="A0A2T5UCW7"/>
<sequence length="212" mass="22964">MEKKLFTLEEVKFASDDATGTKTFSGYGAVFGNVDSHGDVITKGAFKASLKSGETPLMFLNHDLYSLPIGKWTHFEEDDYGLKAEGVFLDTAAGNDVYTASKAGAISGLSIGYIARDVVYGKSADEPARTLKAVDLIEVSVVTIPSNAKARIADVKSFTNLNEFERELVSRGMQIEEAKTFLESLNTYHETKYKIAASLSVAKQLLSTIQGA</sequence>
<evidence type="ECO:0000259" key="4">
    <source>
        <dbReference type="Pfam" id="PF04586"/>
    </source>
</evidence>
<dbReference type="RefSeq" id="WP_107952328.1">
    <property type="nucleotide sequence ID" value="NZ_QAYE01000001.1"/>
</dbReference>
<evidence type="ECO:0000256" key="2">
    <source>
        <dbReference type="ARBA" id="ARBA00022670"/>
    </source>
</evidence>
<proteinExistence type="predicted"/>
<evidence type="ECO:0000313" key="5">
    <source>
        <dbReference type="EMBL" id="PTW49355.1"/>
    </source>
</evidence>
<keyword evidence="1" id="KW-1188">Viral release from host cell</keyword>
<dbReference type="OrthoDB" id="9804926at2"/>
<feature type="domain" description="Prohead serine protease" evidence="4">
    <location>
        <begin position="11"/>
        <end position="157"/>
    </location>
</feature>
<dbReference type="GO" id="GO:0008233">
    <property type="term" value="F:peptidase activity"/>
    <property type="evidence" value="ECO:0007669"/>
    <property type="project" value="UniProtKB-KW"/>
</dbReference>